<dbReference type="Proteomes" id="UP000054107">
    <property type="component" value="Unassembled WGS sequence"/>
</dbReference>
<name>A0A0B7NL49_9FUNG</name>
<accession>A0A0B7NL49</accession>
<protein>
    <recommendedName>
        <fullName evidence="3">Helitron helicase-like domain-containing protein</fullName>
    </recommendedName>
</protein>
<dbReference type="AlphaFoldDB" id="A0A0B7NL49"/>
<gene>
    <name evidence="1" type="primary">PARPA_13640.1 scaffold 47024</name>
</gene>
<evidence type="ECO:0000313" key="1">
    <source>
        <dbReference type="EMBL" id="CEP19326.1"/>
    </source>
</evidence>
<dbReference type="PANTHER" id="PTHR45786:SF74">
    <property type="entry name" value="ATP-DEPENDENT DNA HELICASE"/>
    <property type="match status" value="1"/>
</dbReference>
<evidence type="ECO:0008006" key="3">
    <source>
        <dbReference type="Google" id="ProtNLM"/>
    </source>
</evidence>
<organism evidence="1 2">
    <name type="scientific">Parasitella parasitica</name>
    <dbReference type="NCBI Taxonomy" id="35722"/>
    <lineage>
        <taxon>Eukaryota</taxon>
        <taxon>Fungi</taxon>
        <taxon>Fungi incertae sedis</taxon>
        <taxon>Mucoromycota</taxon>
        <taxon>Mucoromycotina</taxon>
        <taxon>Mucoromycetes</taxon>
        <taxon>Mucorales</taxon>
        <taxon>Mucorineae</taxon>
        <taxon>Mucoraceae</taxon>
        <taxon>Parasitella</taxon>
    </lineage>
</organism>
<dbReference type="OrthoDB" id="2278933at2759"/>
<keyword evidence="2" id="KW-1185">Reference proteome</keyword>
<reference evidence="1 2" key="1">
    <citation type="submission" date="2014-09" db="EMBL/GenBank/DDBJ databases">
        <authorList>
            <person name="Ellenberger Sabrina"/>
        </authorList>
    </citation>
    <scope>NUCLEOTIDE SEQUENCE [LARGE SCALE GENOMIC DNA]</scope>
    <source>
        <strain evidence="1 2">CBS 412.66</strain>
    </source>
</reference>
<proteinExistence type="predicted"/>
<evidence type="ECO:0000313" key="2">
    <source>
        <dbReference type="Proteomes" id="UP000054107"/>
    </source>
</evidence>
<dbReference type="STRING" id="35722.A0A0B7NL49"/>
<sequence length="116" mass="13438">MMHEANPFVRSFKTMRELAEEQLRGIPEIRMTLRAEITPDPRRYNTPIAAIIGVLIIGWDDAQGNEQTGNRDIVLRLRGPGNELTRINEIHQHYDPLHNVLMFPFGDPVWHCELIL</sequence>
<dbReference type="PANTHER" id="PTHR45786">
    <property type="entry name" value="DNA BINDING PROTEIN-LIKE"/>
    <property type="match status" value="1"/>
</dbReference>
<dbReference type="EMBL" id="LN734024">
    <property type="protein sequence ID" value="CEP19326.1"/>
    <property type="molecule type" value="Genomic_DNA"/>
</dbReference>